<protein>
    <submittedName>
        <fullName evidence="3">Recombinase family protein</fullName>
    </submittedName>
</protein>
<feature type="domain" description="Recombinase" evidence="2">
    <location>
        <begin position="169"/>
        <end position="286"/>
    </location>
</feature>
<dbReference type="PROSITE" id="PS51737">
    <property type="entry name" value="RECOMBINASE_DNA_BIND"/>
    <property type="match status" value="1"/>
</dbReference>
<organism evidence="3 4">
    <name type="scientific">Altererythrobacter litoralis</name>
    <dbReference type="NCBI Taxonomy" id="3113904"/>
    <lineage>
        <taxon>Bacteria</taxon>
        <taxon>Pseudomonadati</taxon>
        <taxon>Pseudomonadota</taxon>
        <taxon>Alphaproteobacteria</taxon>
        <taxon>Sphingomonadales</taxon>
        <taxon>Erythrobacteraceae</taxon>
        <taxon>Altererythrobacter</taxon>
    </lineage>
</organism>
<evidence type="ECO:0000313" key="4">
    <source>
        <dbReference type="Proteomes" id="UP001343492"/>
    </source>
</evidence>
<dbReference type="PROSITE" id="PS51736">
    <property type="entry name" value="RECOMBINASES_3"/>
    <property type="match status" value="1"/>
</dbReference>
<proteinExistence type="predicted"/>
<dbReference type="EMBL" id="JAZDQV010000003">
    <property type="protein sequence ID" value="MEE1876853.1"/>
    <property type="molecule type" value="Genomic_DNA"/>
</dbReference>
<evidence type="ECO:0000259" key="2">
    <source>
        <dbReference type="PROSITE" id="PS51737"/>
    </source>
</evidence>
<dbReference type="SUPFAM" id="SSF53041">
    <property type="entry name" value="Resolvase-like"/>
    <property type="match status" value="1"/>
</dbReference>
<dbReference type="Pfam" id="PF07508">
    <property type="entry name" value="Recombinase"/>
    <property type="match status" value="1"/>
</dbReference>
<accession>A0ABU7GCL9</accession>
<dbReference type="InterPro" id="IPR006119">
    <property type="entry name" value="Resolv_N"/>
</dbReference>
<dbReference type="InterPro" id="IPR011109">
    <property type="entry name" value="DNA_bind_recombinase_dom"/>
</dbReference>
<dbReference type="Gene3D" id="3.40.50.1390">
    <property type="entry name" value="Resolvase, N-terminal catalytic domain"/>
    <property type="match status" value="1"/>
</dbReference>
<dbReference type="RefSeq" id="WP_354143960.1">
    <property type="nucleotide sequence ID" value="NZ_JAZDQV010000003.1"/>
</dbReference>
<reference evidence="3 4" key="1">
    <citation type="submission" date="2024-01" db="EMBL/GenBank/DDBJ databases">
        <title>The genome sequence of Erythrobacteraceae sp. strain 1XM1-14.</title>
        <authorList>
            <person name="Liu Y."/>
        </authorList>
    </citation>
    <scope>NUCLEOTIDE SEQUENCE [LARGE SCALE GENOMIC DNA]</scope>
    <source>
        <strain evidence="3 4">1XM1-14</strain>
    </source>
</reference>
<dbReference type="Pfam" id="PF00239">
    <property type="entry name" value="Resolvase"/>
    <property type="match status" value="1"/>
</dbReference>
<evidence type="ECO:0000313" key="3">
    <source>
        <dbReference type="EMBL" id="MEE1876853.1"/>
    </source>
</evidence>
<dbReference type="CDD" id="cd03768">
    <property type="entry name" value="SR_ResInv"/>
    <property type="match status" value="1"/>
</dbReference>
<name>A0ABU7GCL9_9SPHN</name>
<dbReference type="SMART" id="SM00857">
    <property type="entry name" value="Resolvase"/>
    <property type="match status" value="1"/>
</dbReference>
<dbReference type="Proteomes" id="UP001343492">
    <property type="component" value="Unassembled WGS sequence"/>
</dbReference>
<comment type="caution">
    <text evidence="3">The sequence shown here is derived from an EMBL/GenBank/DDBJ whole genome shotgun (WGS) entry which is preliminary data.</text>
</comment>
<dbReference type="PANTHER" id="PTHR30461:SF23">
    <property type="entry name" value="DNA RECOMBINASE-RELATED"/>
    <property type="match status" value="1"/>
</dbReference>
<dbReference type="Gene3D" id="3.90.1750.20">
    <property type="entry name" value="Putative Large Serine Recombinase, Chain B, Domain 2"/>
    <property type="match status" value="1"/>
</dbReference>
<feature type="domain" description="Resolvase/invertase-type recombinase catalytic" evidence="1">
    <location>
        <begin position="9"/>
        <end position="161"/>
    </location>
</feature>
<sequence length="534" mass="59498">MGTRKDTIRCAVYTRKSSEEGLEQDFNSLDAQRVAAEAYVQSQAGEGWTLLPEQYDDGGYSGGSMERPGLKRLLADIAAGDIDVVVVYKIDRLTRSLTDFARIVEIFEKHDVSFVSVTQSFNTTSSMGRLMLNVLLSFAQFEREVTGERIRDKIAASKARGMWMGGLPPLGYDIPESGSRTLRVNSEEAERVRHIFTRYLALGSVYTLQRELEAEGITSKRHVTQKGKVLGGGHFSRGALFHLLRNKTYLGLITHKSEVHQGEHEAIVEQDLFGKVQHQLDANSRRRGESKERSVARAPLMGRLFDAAGEAMTPAFARNRHGTLYPYYVSASLQQGQRVADDDIIRRLPGPRLDALIRDTLERWLPRFADPMSVLEEVRLTERGMLITLAGDRSVDLHSTAADGEEMISANSKRTVIALELALPLRGGKRHILLGRRSPRQRDRTLIAALRRANAMASSERGMPLVEAAPASPYDNRIQRLVFLAPDIQRAIVEGRQPAGLNLERLVKTNLPLCWDKQRKALGFELSGAPCSAP</sequence>
<dbReference type="PANTHER" id="PTHR30461">
    <property type="entry name" value="DNA-INVERTASE FROM LAMBDOID PROPHAGE"/>
    <property type="match status" value="1"/>
</dbReference>
<dbReference type="InterPro" id="IPR036162">
    <property type="entry name" value="Resolvase-like_N_sf"/>
</dbReference>
<keyword evidence="4" id="KW-1185">Reference proteome</keyword>
<dbReference type="InterPro" id="IPR038109">
    <property type="entry name" value="DNA_bind_recomb_sf"/>
</dbReference>
<evidence type="ECO:0000259" key="1">
    <source>
        <dbReference type="PROSITE" id="PS51736"/>
    </source>
</evidence>
<gene>
    <name evidence="3" type="ORF">VRS74_04040</name>
</gene>
<dbReference type="InterPro" id="IPR050639">
    <property type="entry name" value="SSR_resolvase"/>
</dbReference>